<protein>
    <submittedName>
        <fullName evidence="8">Oligosaccharide flippase family protein</fullName>
    </submittedName>
    <submittedName>
        <fullName evidence="7">Polysaccharide biosynthesis protein</fullName>
    </submittedName>
</protein>
<comment type="caution">
    <text evidence="7">The sequence shown here is derived from an EMBL/GenBank/DDBJ whole genome shotgun (WGS) entry which is preliminary data.</text>
</comment>
<keyword evidence="2" id="KW-1003">Cell membrane</keyword>
<accession>A0A418ND05</accession>
<comment type="subcellular location">
    <subcellularLocation>
        <location evidence="1">Cell membrane</location>
        <topology evidence="1">Multi-pass membrane protein</topology>
    </subcellularLocation>
</comment>
<feature type="transmembrane region" description="Helical" evidence="6">
    <location>
        <begin position="12"/>
        <end position="35"/>
    </location>
</feature>
<dbReference type="EMBL" id="QXFJ01000007">
    <property type="protein sequence ID" value="RIV74383.1"/>
    <property type="molecule type" value="Genomic_DNA"/>
</dbReference>
<feature type="transmembrane region" description="Helical" evidence="6">
    <location>
        <begin position="84"/>
        <end position="108"/>
    </location>
</feature>
<dbReference type="PANTHER" id="PTHR30250:SF26">
    <property type="entry name" value="PSMA PROTEIN"/>
    <property type="match status" value="1"/>
</dbReference>
<sequence length="510" mass="57716">MRKISQLKGGAALSFASIFLTNVIGLVITPIIIRSLGSSEYGLYTMIGAVVGYLSLLDFGLSNTIVRFVAKYRAKQDVFGEENFLAHVFILYSIISLGVIIIGGIIYLNLESIYENTLSPDQLNKAKIMMLILIFNLALSLPGGAFTGICFGYEQFILPKITTIVRYLLRSILVITILYYGGGSISLVIIDTIMNIMLILANAFIALRILNVKIKMHLFDSMIFKTTLRFSFWIFVYAIVHQLRWQFGQFLIGIFYNTSIVAIYAVGITLGNYYGAFSGAIAGVFLPRATKMGVLNSGTEELTNMFIKISRILLFILLFIFGGFILFGRDFIHFWVGKEYDQAYYYVLIIMVGLTPILTQGFANNVLEGKNLISFRGKLLLLLTILGTVAGIFALKYYGVMQFIITTVVFMLLERIIMNFYYKKKADLDMGRYFKKVLPIYLSVSMLVLLIYTLSLLLMNLQIIQRIILTLSIYLIGFLMVFIKTSTDFEKREFRKVLAFIGINTKKENL</sequence>
<evidence type="ECO:0000313" key="9">
    <source>
        <dbReference type="Proteomes" id="UP000284189"/>
    </source>
</evidence>
<name>A0A418ND05_9FLAO</name>
<evidence type="ECO:0000313" key="7">
    <source>
        <dbReference type="EMBL" id="RIV74383.1"/>
    </source>
</evidence>
<feature type="transmembrane region" description="Helical" evidence="6">
    <location>
        <begin position="438"/>
        <end position="457"/>
    </location>
</feature>
<feature type="transmembrane region" description="Helical" evidence="6">
    <location>
        <begin position="344"/>
        <end position="367"/>
    </location>
</feature>
<feature type="transmembrane region" description="Helical" evidence="6">
    <location>
        <begin position="164"/>
        <end position="181"/>
    </location>
</feature>
<dbReference type="EMBL" id="VNWL01000006">
    <property type="protein sequence ID" value="TXK08505.1"/>
    <property type="molecule type" value="Genomic_DNA"/>
</dbReference>
<dbReference type="InterPro" id="IPR002797">
    <property type="entry name" value="Polysacc_synth"/>
</dbReference>
<keyword evidence="10" id="KW-1185">Reference proteome</keyword>
<feature type="transmembrane region" description="Helical" evidence="6">
    <location>
        <begin position="260"/>
        <end position="286"/>
    </location>
</feature>
<dbReference type="Pfam" id="PF01943">
    <property type="entry name" value="Polysacc_synt"/>
    <property type="match status" value="1"/>
</dbReference>
<organism evidence="7 9">
    <name type="scientific">Flagellimonas aequoris</name>
    <dbReference type="NCBI Taxonomy" id="2306997"/>
    <lineage>
        <taxon>Bacteria</taxon>
        <taxon>Pseudomonadati</taxon>
        <taxon>Bacteroidota</taxon>
        <taxon>Flavobacteriia</taxon>
        <taxon>Flavobacteriales</taxon>
        <taxon>Flavobacteriaceae</taxon>
        <taxon>Flagellimonas</taxon>
    </lineage>
</organism>
<keyword evidence="3 6" id="KW-0812">Transmembrane</keyword>
<evidence type="ECO:0000256" key="4">
    <source>
        <dbReference type="ARBA" id="ARBA00022989"/>
    </source>
</evidence>
<dbReference type="OrthoDB" id="5365632at2"/>
<feature type="transmembrane region" description="Helical" evidence="6">
    <location>
        <begin position="128"/>
        <end position="152"/>
    </location>
</feature>
<dbReference type="GO" id="GO:0005886">
    <property type="term" value="C:plasma membrane"/>
    <property type="evidence" value="ECO:0007669"/>
    <property type="project" value="UniProtKB-SubCell"/>
</dbReference>
<evidence type="ECO:0000313" key="8">
    <source>
        <dbReference type="EMBL" id="TXK08505.1"/>
    </source>
</evidence>
<reference evidence="8 10" key="2">
    <citation type="submission" date="2019-07" db="EMBL/GenBank/DDBJ databases">
        <title>Draft genome of two Muricauda strains isolated from deep sea.</title>
        <authorList>
            <person name="Sun C."/>
        </authorList>
    </citation>
    <scope>NUCLEOTIDE SEQUENCE [LARGE SCALE GENOMIC DNA]</scope>
    <source>
        <strain evidence="8 10">NH166</strain>
    </source>
</reference>
<feature type="transmembrane region" description="Helical" evidence="6">
    <location>
        <begin position="187"/>
        <end position="210"/>
    </location>
</feature>
<dbReference type="Proteomes" id="UP000284189">
    <property type="component" value="Unassembled WGS sequence"/>
</dbReference>
<dbReference type="AlphaFoldDB" id="A0A418ND05"/>
<gene>
    <name evidence="7" type="ORF">D2U88_00505</name>
    <name evidence="8" type="ORF">FQ019_00485</name>
</gene>
<dbReference type="Proteomes" id="UP000321528">
    <property type="component" value="Unassembled WGS sequence"/>
</dbReference>
<evidence type="ECO:0000313" key="10">
    <source>
        <dbReference type="Proteomes" id="UP000321528"/>
    </source>
</evidence>
<evidence type="ECO:0000256" key="2">
    <source>
        <dbReference type="ARBA" id="ARBA00022475"/>
    </source>
</evidence>
<proteinExistence type="predicted"/>
<evidence type="ECO:0000256" key="3">
    <source>
        <dbReference type="ARBA" id="ARBA00022692"/>
    </source>
</evidence>
<evidence type="ECO:0000256" key="5">
    <source>
        <dbReference type="ARBA" id="ARBA00023136"/>
    </source>
</evidence>
<evidence type="ECO:0000256" key="6">
    <source>
        <dbReference type="SAM" id="Phobius"/>
    </source>
</evidence>
<reference evidence="7 9" key="1">
    <citation type="submission" date="2018-08" db="EMBL/GenBank/DDBJ databases">
        <title>Proposal of Muricauda 72 sp.nov. and Muricauda NH166 sp.nov., isolated from seawater.</title>
        <authorList>
            <person name="Cheng H."/>
            <person name="Wu Y.-H."/>
            <person name="Guo L.-L."/>
            <person name="Xu X.-W."/>
        </authorList>
    </citation>
    <scope>NUCLEOTIDE SEQUENCE [LARGE SCALE GENOMIC DNA]</scope>
    <source>
        <strain evidence="7 9">NH166</strain>
    </source>
</reference>
<dbReference type="PANTHER" id="PTHR30250">
    <property type="entry name" value="PST FAMILY PREDICTED COLANIC ACID TRANSPORTER"/>
    <property type="match status" value="1"/>
</dbReference>
<evidence type="ECO:0000256" key="1">
    <source>
        <dbReference type="ARBA" id="ARBA00004651"/>
    </source>
</evidence>
<keyword evidence="4 6" id="KW-1133">Transmembrane helix</keyword>
<dbReference type="RefSeq" id="WP_119638343.1">
    <property type="nucleotide sequence ID" value="NZ_QXFJ01000007.1"/>
</dbReference>
<keyword evidence="5 6" id="KW-0472">Membrane</keyword>
<feature type="transmembrane region" description="Helical" evidence="6">
    <location>
        <begin position="312"/>
        <end position="332"/>
    </location>
</feature>
<feature type="transmembrane region" description="Helical" evidence="6">
    <location>
        <begin position="41"/>
        <end position="63"/>
    </location>
</feature>
<dbReference type="InterPro" id="IPR050833">
    <property type="entry name" value="Poly_Biosynth_Transport"/>
</dbReference>
<feature type="transmembrane region" description="Helical" evidence="6">
    <location>
        <begin position="403"/>
        <end position="422"/>
    </location>
</feature>
<feature type="transmembrane region" description="Helical" evidence="6">
    <location>
        <begin position="463"/>
        <end position="483"/>
    </location>
</feature>
<feature type="transmembrane region" description="Helical" evidence="6">
    <location>
        <begin position="379"/>
        <end position="397"/>
    </location>
</feature>